<reference evidence="2 3" key="1">
    <citation type="submission" date="2020-08" db="EMBL/GenBank/DDBJ databases">
        <title>Genomic Encyclopedia of Type Strains, Phase III (KMG-III): the genomes of soil and plant-associated and newly described type strains.</title>
        <authorList>
            <person name="Whitman W."/>
        </authorList>
    </citation>
    <scope>NUCLEOTIDE SEQUENCE [LARGE SCALE GENOMIC DNA]</scope>
    <source>
        <strain evidence="2 3">CECT 3226</strain>
    </source>
</reference>
<dbReference type="EMBL" id="JACHJE010000019">
    <property type="protein sequence ID" value="MBB5129509.1"/>
    <property type="molecule type" value="Genomic_DNA"/>
</dbReference>
<dbReference type="Proteomes" id="UP000568022">
    <property type="component" value="Unassembled WGS sequence"/>
</dbReference>
<accession>A0A7W8BXH1</accession>
<sequence length="86" mass="7263">MLPGAPAAPGGTGAPPGRAPGVPGAPGGGGVVAPAPRRGGGVALLVAASAMSPAWGGSGRSGGAVPAGGVGTPGGGVPGAPPGPCG</sequence>
<evidence type="ECO:0000256" key="1">
    <source>
        <dbReference type="SAM" id="MobiDB-lite"/>
    </source>
</evidence>
<organism evidence="2 3">
    <name type="scientific">Streptomyces griseoloalbus</name>
    <dbReference type="NCBI Taxonomy" id="67303"/>
    <lineage>
        <taxon>Bacteria</taxon>
        <taxon>Bacillati</taxon>
        <taxon>Actinomycetota</taxon>
        <taxon>Actinomycetes</taxon>
        <taxon>Kitasatosporales</taxon>
        <taxon>Streptomycetaceae</taxon>
        <taxon>Streptomyces</taxon>
    </lineage>
</organism>
<feature type="compositionally biased region" description="Low complexity" evidence="1">
    <location>
        <begin position="1"/>
        <end position="22"/>
    </location>
</feature>
<name>A0A7W8BXH1_9ACTN</name>
<proteinExistence type="predicted"/>
<feature type="region of interest" description="Disordered" evidence="1">
    <location>
        <begin position="53"/>
        <end position="86"/>
    </location>
</feature>
<keyword evidence="3" id="KW-1185">Reference proteome</keyword>
<evidence type="ECO:0000313" key="3">
    <source>
        <dbReference type="Proteomes" id="UP000568022"/>
    </source>
</evidence>
<feature type="region of interest" description="Disordered" evidence="1">
    <location>
        <begin position="1"/>
        <end position="37"/>
    </location>
</feature>
<protein>
    <submittedName>
        <fullName evidence="2">Uncharacterized protein</fullName>
    </submittedName>
</protein>
<gene>
    <name evidence="2" type="ORF">FHS32_006296</name>
</gene>
<dbReference type="AlphaFoldDB" id="A0A7W8BXH1"/>
<feature type="compositionally biased region" description="Gly residues" evidence="1">
    <location>
        <begin position="56"/>
        <end position="78"/>
    </location>
</feature>
<comment type="caution">
    <text evidence="2">The sequence shown here is derived from an EMBL/GenBank/DDBJ whole genome shotgun (WGS) entry which is preliminary data.</text>
</comment>
<evidence type="ECO:0000313" key="2">
    <source>
        <dbReference type="EMBL" id="MBB5129509.1"/>
    </source>
</evidence>